<protein>
    <recommendedName>
        <fullName evidence="3">RNA exonuclease 4</fullName>
    </recommendedName>
</protein>
<evidence type="ECO:0000256" key="10">
    <source>
        <dbReference type="SAM" id="Phobius"/>
    </source>
</evidence>
<evidence type="ECO:0000256" key="7">
    <source>
        <dbReference type="ARBA" id="ARBA00022839"/>
    </source>
</evidence>
<dbReference type="PANTHER" id="PTHR12801">
    <property type="entry name" value="RNA EXONUCLEASE REXO1 / RECO3 FAMILY MEMBER-RELATED"/>
    <property type="match status" value="1"/>
</dbReference>
<dbReference type="InParanoid" id="K5WP69"/>
<dbReference type="GO" id="GO:0005634">
    <property type="term" value="C:nucleus"/>
    <property type="evidence" value="ECO:0007669"/>
    <property type="project" value="UniProtKB-SubCell"/>
</dbReference>
<evidence type="ECO:0000256" key="2">
    <source>
        <dbReference type="ARBA" id="ARBA00010489"/>
    </source>
</evidence>
<dbReference type="Proteomes" id="UP000008370">
    <property type="component" value="Unassembled WGS sequence"/>
</dbReference>
<organism evidence="12 13">
    <name type="scientific">Phanerochaete carnosa (strain HHB-10118-sp)</name>
    <name type="common">White-rot fungus</name>
    <name type="synonym">Peniophora carnosa</name>
    <dbReference type="NCBI Taxonomy" id="650164"/>
    <lineage>
        <taxon>Eukaryota</taxon>
        <taxon>Fungi</taxon>
        <taxon>Dikarya</taxon>
        <taxon>Basidiomycota</taxon>
        <taxon>Agaricomycotina</taxon>
        <taxon>Agaricomycetes</taxon>
        <taxon>Polyporales</taxon>
        <taxon>Phanerochaetaceae</taxon>
        <taxon>Phanerochaete</taxon>
    </lineage>
</organism>
<dbReference type="RefSeq" id="XP_007390683.1">
    <property type="nucleotide sequence ID" value="XM_007390621.1"/>
</dbReference>
<sequence>MSNKRAPPASSQIVALSCVVVGIGAGGCTSMLARVAMTDHQGEVIYETHVLPTNPVADYRTGTTGITPAHLQPGRAQPFAAVQQQVANIIRGKVVVGHSLWLDLSVLGIPHPAVLTRDVGLYQPFRNALQATQLVGLATLTWRLMRRHIQDNGMLCPLENARAALDLYRSHAAEWEAAVSDEHWPSYLPPGTFSRCYL</sequence>
<keyword evidence="4" id="KW-0698">rRNA processing</keyword>
<evidence type="ECO:0000259" key="11">
    <source>
        <dbReference type="SMART" id="SM00479"/>
    </source>
</evidence>
<proteinExistence type="inferred from homology"/>
<evidence type="ECO:0000256" key="4">
    <source>
        <dbReference type="ARBA" id="ARBA00022552"/>
    </source>
</evidence>
<comment type="function">
    <text evidence="9">Exoribonuclease involved in ribosome biosynthesis. Involved in the processing of ITS1, the internal transcribed spacer localized between the 18S and 5.8S rRNAs.</text>
</comment>
<dbReference type="GeneID" id="18908310"/>
<comment type="similarity">
    <text evidence="2">Belongs to the REXO4 family.</text>
</comment>
<evidence type="ECO:0000256" key="6">
    <source>
        <dbReference type="ARBA" id="ARBA00022801"/>
    </source>
</evidence>
<dbReference type="InterPro" id="IPR047021">
    <property type="entry name" value="REXO1/3/4-like"/>
</dbReference>
<keyword evidence="8" id="KW-0539">Nucleus</keyword>
<dbReference type="PROSITE" id="PS51257">
    <property type="entry name" value="PROKAR_LIPOPROTEIN"/>
    <property type="match status" value="1"/>
</dbReference>
<evidence type="ECO:0000256" key="3">
    <source>
        <dbReference type="ARBA" id="ARBA00016937"/>
    </source>
</evidence>
<keyword evidence="10" id="KW-0472">Membrane</keyword>
<keyword evidence="10" id="KW-0812">Transmembrane</keyword>
<evidence type="ECO:0000256" key="5">
    <source>
        <dbReference type="ARBA" id="ARBA00022722"/>
    </source>
</evidence>
<dbReference type="PANTHER" id="PTHR12801:SF45">
    <property type="entry name" value="RNA EXONUCLEASE 4"/>
    <property type="match status" value="1"/>
</dbReference>
<dbReference type="Pfam" id="PF00929">
    <property type="entry name" value="RNase_T"/>
    <property type="match status" value="1"/>
</dbReference>
<evidence type="ECO:0000313" key="12">
    <source>
        <dbReference type="EMBL" id="EKM61255.1"/>
    </source>
</evidence>
<dbReference type="SUPFAM" id="SSF53098">
    <property type="entry name" value="Ribonuclease H-like"/>
    <property type="match status" value="1"/>
</dbReference>
<dbReference type="SMART" id="SM00479">
    <property type="entry name" value="EXOIII"/>
    <property type="match status" value="1"/>
</dbReference>
<dbReference type="CDD" id="cd06144">
    <property type="entry name" value="REX4_like"/>
    <property type="match status" value="1"/>
</dbReference>
<gene>
    <name evidence="12" type="ORF">PHACADRAFT_134684</name>
</gene>
<dbReference type="KEGG" id="pco:PHACADRAFT_134684"/>
<keyword evidence="5" id="KW-0540">Nuclease</keyword>
<dbReference type="GO" id="GO:0003676">
    <property type="term" value="F:nucleic acid binding"/>
    <property type="evidence" value="ECO:0007669"/>
    <property type="project" value="InterPro"/>
</dbReference>
<dbReference type="GO" id="GO:0008408">
    <property type="term" value="F:3'-5' exonuclease activity"/>
    <property type="evidence" value="ECO:0007669"/>
    <property type="project" value="InterPro"/>
</dbReference>
<comment type="subcellular location">
    <subcellularLocation>
        <location evidence="1">Nucleus</location>
    </subcellularLocation>
</comment>
<keyword evidence="13" id="KW-1185">Reference proteome</keyword>
<dbReference type="InterPro" id="IPR013520">
    <property type="entry name" value="Ribonucl_H"/>
</dbReference>
<feature type="transmembrane region" description="Helical" evidence="10">
    <location>
        <begin position="12"/>
        <end position="33"/>
    </location>
</feature>
<dbReference type="STRING" id="650164.K5WP69"/>
<dbReference type="EMBL" id="JH930468">
    <property type="protein sequence ID" value="EKM61255.1"/>
    <property type="molecule type" value="Genomic_DNA"/>
</dbReference>
<dbReference type="FunCoup" id="K5WP69">
    <property type="interactions" value="572"/>
</dbReference>
<evidence type="ECO:0000313" key="13">
    <source>
        <dbReference type="Proteomes" id="UP000008370"/>
    </source>
</evidence>
<accession>K5WP69</accession>
<keyword evidence="10" id="KW-1133">Transmembrane helix</keyword>
<dbReference type="Gene3D" id="3.30.420.10">
    <property type="entry name" value="Ribonuclease H-like superfamily/Ribonuclease H"/>
    <property type="match status" value="1"/>
</dbReference>
<dbReference type="HOGENOM" id="CLU_022453_3_0_1"/>
<evidence type="ECO:0000256" key="9">
    <source>
        <dbReference type="ARBA" id="ARBA00025599"/>
    </source>
</evidence>
<keyword evidence="6" id="KW-0378">Hydrolase</keyword>
<dbReference type="GO" id="GO:0006364">
    <property type="term" value="P:rRNA processing"/>
    <property type="evidence" value="ECO:0007669"/>
    <property type="project" value="UniProtKB-KW"/>
</dbReference>
<dbReference type="OrthoDB" id="8191639at2759"/>
<dbReference type="InterPro" id="IPR012337">
    <property type="entry name" value="RNaseH-like_sf"/>
</dbReference>
<name>K5WP69_PHACS</name>
<reference evidence="12 13" key="1">
    <citation type="journal article" date="2012" name="BMC Genomics">
        <title>Comparative genomics of the white-rot fungi, Phanerochaete carnosa and P. chrysosporium, to elucidate the genetic basis of the distinct wood types they colonize.</title>
        <authorList>
            <person name="Suzuki H."/>
            <person name="MacDonald J."/>
            <person name="Syed K."/>
            <person name="Salamov A."/>
            <person name="Hori C."/>
            <person name="Aerts A."/>
            <person name="Henrissat B."/>
            <person name="Wiebenga A."/>
            <person name="vanKuyk P.A."/>
            <person name="Barry K."/>
            <person name="Lindquist E."/>
            <person name="LaButti K."/>
            <person name="Lapidus A."/>
            <person name="Lucas S."/>
            <person name="Coutinho P."/>
            <person name="Gong Y."/>
            <person name="Samejima M."/>
            <person name="Mahadevan R."/>
            <person name="Abou-Zaid M."/>
            <person name="de Vries R.P."/>
            <person name="Igarashi K."/>
            <person name="Yadav J.S."/>
            <person name="Grigoriev I.V."/>
            <person name="Master E.R."/>
        </authorList>
    </citation>
    <scope>NUCLEOTIDE SEQUENCE [LARGE SCALE GENOMIC DNA]</scope>
    <source>
        <strain evidence="12 13">HHB-10118-sp</strain>
    </source>
</reference>
<dbReference type="InterPro" id="IPR037431">
    <property type="entry name" value="REX4_DEDDh_dom"/>
</dbReference>
<feature type="domain" description="Exonuclease" evidence="11">
    <location>
        <begin position="12"/>
        <end position="177"/>
    </location>
</feature>
<dbReference type="AlphaFoldDB" id="K5WP69"/>
<evidence type="ECO:0000256" key="1">
    <source>
        <dbReference type="ARBA" id="ARBA00004123"/>
    </source>
</evidence>
<dbReference type="InterPro" id="IPR036397">
    <property type="entry name" value="RNaseH_sf"/>
</dbReference>
<evidence type="ECO:0000256" key="8">
    <source>
        <dbReference type="ARBA" id="ARBA00023242"/>
    </source>
</evidence>
<keyword evidence="7" id="KW-0269">Exonuclease</keyword>